<dbReference type="VEuPathDB" id="FungiDB:I303_07253"/>
<dbReference type="InterPro" id="IPR002347">
    <property type="entry name" value="SDR_fam"/>
</dbReference>
<dbReference type="EMBL" id="KI894035">
    <property type="protein sequence ID" value="OBR82493.1"/>
    <property type="molecule type" value="Genomic_DNA"/>
</dbReference>
<evidence type="ECO:0008006" key="5">
    <source>
        <dbReference type="Google" id="ProtNLM"/>
    </source>
</evidence>
<evidence type="ECO:0000256" key="3">
    <source>
        <dbReference type="ARBA" id="ARBA00023002"/>
    </source>
</evidence>
<dbReference type="InterPro" id="IPR052178">
    <property type="entry name" value="Sec_Metab_Biosynth_SDR"/>
</dbReference>
<keyword evidence="3" id="KW-0560">Oxidoreductase</keyword>
<evidence type="ECO:0000256" key="1">
    <source>
        <dbReference type="ARBA" id="ARBA00006484"/>
    </source>
</evidence>
<dbReference type="Pfam" id="PF13561">
    <property type="entry name" value="adh_short_C2"/>
    <property type="match status" value="1"/>
</dbReference>
<comment type="similarity">
    <text evidence="1">Belongs to the short-chain dehydrogenases/reductases (SDR) family.</text>
</comment>
<organism evidence="4">
    <name type="scientific">Kwoniella dejecticola CBS 10117</name>
    <dbReference type="NCBI Taxonomy" id="1296121"/>
    <lineage>
        <taxon>Eukaryota</taxon>
        <taxon>Fungi</taxon>
        <taxon>Dikarya</taxon>
        <taxon>Basidiomycota</taxon>
        <taxon>Agaricomycotina</taxon>
        <taxon>Tremellomycetes</taxon>
        <taxon>Tremellales</taxon>
        <taxon>Cryptococcaceae</taxon>
        <taxon>Kwoniella</taxon>
    </lineage>
</organism>
<dbReference type="OrthoDB" id="3819888at2759"/>
<protein>
    <recommendedName>
        <fullName evidence="5">Short-chain dehydrogenase</fullName>
    </recommendedName>
</protein>
<dbReference type="Gene3D" id="3.40.50.720">
    <property type="entry name" value="NAD(P)-binding Rossmann-like Domain"/>
    <property type="match status" value="2"/>
</dbReference>
<gene>
    <name evidence="4" type="ORF">I303_07253</name>
</gene>
<dbReference type="SUPFAM" id="SSF51735">
    <property type="entry name" value="NAD(P)-binding Rossmann-fold domains"/>
    <property type="match status" value="2"/>
</dbReference>
<dbReference type="CDD" id="cd05233">
    <property type="entry name" value="SDR_c"/>
    <property type="match status" value="1"/>
</dbReference>
<dbReference type="InterPro" id="IPR036291">
    <property type="entry name" value="NAD(P)-bd_dom_sf"/>
</dbReference>
<name>A0A1A5ZXG3_9TREE</name>
<dbReference type="PANTHER" id="PTHR43618">
    <property type="entry name" value="7-ALPHA-HYDROXYSTEROID DEHYDROGENASE"/>
    <property type="match status" value="1"/>
</dbReference>
<evidence type="ECO:0000256" key="2">
    <source>
        <dbReference type="ARBA" id="ARBA00022857"/>
    </source>
</evidence>
<accession>A0A1A5ZXG3</accession>
<dbReference type="Pfam" id="PF00106">
    <property type="entry name" value="adh_short"/>
    <property type="match status" value="1"/>
</dbReference>
<dbReference type="STRING" id="1296121.A0A1A5ZXG3"/>
<keyword evidence="2" id="KW-0521">NADP</keyword>
<dbReference type="FunFam" id="3.40.50.720:FF:000084">
    <property type="entry name" value="Short-chain dehydrogenase reductase"/>
    <property type="match status" value="2"/>
</dbReference>
<reference evidence="4" key="1">
    <citation type="submission" date="2013-07" db="EMBL/GenBank/DDBJ databases">
        <title>The Genome Sequence of Cryptococcus dejecticola CBS10117.</title>
        <authorList>
            <consortium name="The Broad Institute Genome Sequencing Platform"/>
            <person name="Cuomo C."/>
            <person name="Litvintseva A."/>
            <person name="Chen Y."/>
            <person name="Heitman J."/>
            <person name="Sun S."/>
            <person name="Springer D."/>
            <person name="Dromer F."/>
            <person name="Young S.K."/>
            <person name="Zeng Q."/>
            <person name="Gargeya S."/>
            <person name="Fitzgerald M."/>
            <person name="Abouelleil A."/>
            <person name="Alvarado L."/>
            <person name="Berlin A.M."/>
            <person name="Chapman S.B."/>
            <person name="Dewar J."/>
            <person name="Goldberg J."/>
            <person name="Griggs A."/>
            <person name="Gujja S."/>
            <person name="Hansen M."/>
            <person name="Howarth C."/>
            <person name="Imamovic A."/>
            <person name="Larimer J."/>
            <person name="McCowan C."/>
            <person name="Murphy C."/>
            <person name="Pearson M."/>
            <person name="Priest M."/>
            <person name="Roberts A."/>
            <person name="Saif S."/>
            <person name="Shea T."/>
            <person name="Sykes S."/>
            <person name="Wortman J."/>
            <person name="Nusbaum C."/>
            <person name="Birren B."/>
        </authorList>
    </citation>
    <scope>NUCLEOTIDE SEQUENCE [LARGE SCALE GENOMIC DNA]</scope>
    <source>
        <strain evidence="4">CBS 10117</strain>
    </source>
</reference>
<dbReference type="PANTHER" id="PTHR43618:SF4">
    <property type="entry name" value="SHORT CHAIN DEHYDROGENASE_REDUCTASE FAMILY (AFU_ORTHOLOGUE AFUA_7G04540)"/>
    <property type="match status" value="1"/>
</dbReference>
<dbReference type="AlphaFoldDB" id="A0A1A5ZXG3"/>
<dbReference type="PRINTS" id="PR00081">
    <property type="entry name" value="GDHRDH"/>
</dbReference>
<sequence>MASQKYNISNLFGVQGKICVVTGGGTGLGRGIATALAVNGAKVFIIGRRLGVAEETAKEINVDAKESGMGGECVALEGDVGTKQGVVDVYEKVSKLTDRLDYLVNNAGYSANWRVYSSDLNDPVGLEKMLWSIEDVDFANMTAIHVAGPYLLAVKFIPLFKNSKDACVTNITSLASHFLNRAVCEYAYAQSKAAETHLTDLMAAGLTPFNIRVNSIAPGLFISQLTTGKSDKDASLAPVGQNQIQNIPKGRHGYWEEVAGAALMLASPAGSYMNAADIIIDGGWRLIAAVTGGGTGIGRAITTALAVNGAKVYIIGRRLETLQNTADELNSAASKTGGEVIPLQGDILTKDSIQAVVERLTASTDKVDYLINSAGVGVTYKVQAEKGDLDALEKKLPSIEASDFTDMATNYISAQWLLSTALLPLLRKSQDAVITNISSLAGLGTSPDIIHPAYGSAKAGNFAEHHLTRLLAANLVPFKIRVNSISPGIFRSQVTTGSSDPNAPVAPMIQQFVKSFPAGREGTWEEIAGIALLLATPAGAHLNGIDIVLDGGAKLILP</sequence>
<proteinExistence type="inferred from homology"/>
<evidence type="ECO:0000313" key="4">
    <source>
        <dbReference type="EMBL" id="OBR82493.1"/>
    </source>
</evidence>
<dbReference type="GO" id="GO:0016491">
    <property type="term" value="F:oxidoreductase activity"/>
    <property type="evidence" value="ECO:0007669"/>
    <property type="project" value="UniProtKB-KW"/>
</dbReference>